<dbReference type="AlphaFoldDB" id="A0A0C3L2B5"/>
<dbReference type="GO" id="GO:0009251">
    <property type="term" value="P:glucan catabolic process"/>
    <property type="evidence" value="ECO:0007669"/>
    <property type="project" value="TreeGrafter"/>
</dbReference>
<evidence type="ECO:0000313" key="9">
    <source>
        <dbReference type="Proteomes" id="UP000054248"/>
    </source>
</evidence>
<reference evidence="9" key="2">
    <citation type="submission" date="2015-01" db="EMBL/GenBank/DDBJ databases">
        <title>Evolutionary Origins and Diversification of the Mycorrhizal Mutualists.</title>
        <authorList>
            <consortium name="DOE Joint Genome Institute"/>
            <consortium name="Mycorrhizal Genomics Consortium"/>
            <person name="Kohler A."/>
            <person name="Kuo A."/>
            <person name="Nagy L.G."/>
            <person name="Floudas D."/>
            <person name="Copeland A."/>
            <person name="Barry K.W."/>
            <person name="Cichocki N."/>
            <person name="Veneault-Fourrey C."/>
            <person name="LaButti K."/>
            <person name="Lindquist E.A."/>
            <person name="Lipzen A."/>
            <person name="Lundell T."/>
            <person name="Morin E."/>
            <person name="Murat C."/>
            <person name="Riley R."/>
            <person name="Ohm R."/>
            <person name="Sun H."/>
            <person name="Tunlid A."/>
            <person name="Henrissat B."/>
            <person name="Grigoriev I.V."/>
            <person name="Hibbett D.S."/>
            <person name="Martin F."/>
        </authorList>
    </citation>
    <scope>NUCLEOTIDE SEQUENCE [LARGE SCALE GENOMIC DNA]</scope>
    <source>
        <strain evidence="9">MUT 4182</strain>
    </source>
</reference>
<keyword evidence="9" id="KW-1185">Reference proteome</keyword>
<dbReference type="HOGENOM" id="CLU_004624_0_1_1"/>
<feature type="non-terminal residue" evidence="8">
    <location>
        <position position="1"/>
    </location>
</feature>
<evidence type="ECO:0000256" key="7">
    <source>
        <dbReference type="ARBA" id="ARBA00038929"/>
    </source>
</evidence>
<sequence length="308" mass="34748">LNWIRLPIPFWAIEKYPDEPFLEKVAWKYALKAFKWARKYGLRVNLDLHTIPGSQNGYNHSGKGGAGGQVNFLHGPMGLANAQRTLDYIRIITEFISQPEYAPVVPMFGFINEALAATIGVEQITSFYVQVHDMIREITGRGQGKGPFLSIHDSFRGLAAWKDLMPGHDRVALDVHPYLIFVNVDRTSLNSQIQKPCRSWAADMNSSWTDFGVSMAGEFSLAINDCGLWINGVGAGTRWEGTFNGQGDGVAGSCAEWNDWQSWTQDRKDDFRAFALRNFDALGHWFFWTWKIVRGIRPLATGQMDLQV</sequence>
<dbReference type="InterPro" id="IPR017853">
    <property type="entry name" value="GH"/>
</dbReference>
<evidence type="ECO:0000256" key="5">
    <source>
        <dbReference type="ARBA" id="ARBA00023316"/>
    </source>
</evidence>
<dbReference type="EMBL" id="KN823002">
    <property type="protein sequence ID" value="KIO27883.1"/>
    <property type="molecule type" value="Genomic_DNA"/>
</dbReference>
<dbReference type="Proteomes" id="UP000054248">
    <property type="component" value="Unassembled WGS sequence"/>
</dbReference>
<dbReference type="PANTHER" id="PTHR31297:SF34">
    <property type="entry name" value="GLUCAN 1,3-BETA-GLUCOSIDASE 2"/>
    <property type="match status" value="1"/>
</dbReference>
<evidence type="ECO:0000256" key="4">
    <source>
        <dbReference type="ARBA" id="ARBA00023295"/>
    </source>
</evidence>
<dbReference type="PANTHER" id="PTHR31297">
    <property type="entry name" value="GLUCAN ENDO-1,6-BETA-GLUCOSIDASE B"/>
    <property type="match status" value="1"/>
</dbReference>
<gene>
    <name evidence="8" type="ORF">M407DRAFT_232116</name>
</gene>
<evidence type="ECO:0000256" key="2">
    <source>
        <dbReference type="ARBA" id="ARBA00022801"/>
    </source>
</evidence>
<comment type="catalytic activity">
    <reaction evidence="6">
        <text>Successive hydrolysis of beta-D-glucose units from the non-reducing ends of (1-&gt;3)-beta-D-glucans, releasing alpha-glucose.</text>
        <dbReference type="EC" id="3.2.1.58"/>
    </reaction>
</comment>
<protein>
    <recommendedName>
        <fullName evidence="7">glucan 1,3-beta-glucosidase</fullName>
        <ecNumber evidence="7">3.2.1.58</ecNumber>
    </recommendedName>
</protein>
<dbReference type="GO" id="GO:0005576">
    <property type="term" value="C:extracellular region"/>
    <property type="evidence" value="ECO:0007669"/>
    <property type="project" value="TreeGrafter"/>
</dbReference>
<dbReference type="GO" id="GO:0004338">
    <property type="term" value="F:glucan exo-1,3-beta-glucosidase activity"/>
    <property type="evidence" value="ECO:0007669"/>
    <property type="project" value="UniProtKB-EC"/>
</dbReference>
<dbReference type="EC" id="3.2.1.58" evidence="7"/>
<keyword evidence="4" id="KW-0326">Glycosidase</keyword>
<comment type="similarity">
    <text evidence="1">Belongs to the glycosyl hydrolase 5 (cellulase A) family.</text>
</comment>
<keyword evidence="5" id="KW-0961">Cell wall biogenesis/degradation</keyword>
<dbReference type="GO" id="GO:0071555">
    <property type="term" value="P:cell wall organization"/>
    <property type="evidence" value="ECO:0007669"/>
    <property type="project" value="UniProtKB-KW"/>
</dbReference>
<keyword evidence="2 8" id="KW-0378">Hydrolase</keyword>
<accession>A0A0C3L2B5</accession>
<dbReference type="GO" id="GO:0009986">
    <property type="term" value="C:cell surface"/>
    <property type="evidence" value="ECO:0007669"/>
    <property type="project" value="TreeGrafter"/>
</dbReference>
<evidence type="ECO:0000313" key="8">
    <source>
        <dbReference type="EMBL" id="KIO27883.1"/>
    </source>
</evidence>
<name>A0A0C3L2B5_9AGAM</name>
<keyword evidence="3" id="KW-0325">Glycoprotein</keyword>
<evidence type="ECO:0000256" key="1">
    <source>
        <dbReference type="ARBA" id="ARBA00005641"/>
    </source>
</evidence>
<reference evidence="8 9" key="1">
    <citation type="submission" date="2014-04" db="EMBL/GenBank/DDBJ databases">
        <authorList>
            <consortium name="DOE Joint Genome Institute"/>
            <person name="Kuo A."/>
            <person name="Girlanda M."/>
            <person name="Perotto S."/>
            <person name="Kohler A."/>
            <person name="Nagy L.G."/>
            <person name="Floudas D."/>
            <person name="Copeland A."/>
            <person name="Barry K.W."/>
            <person name="Cichocki N."/>
            <person name="Veneault-Fourrey C."/>
            <person name="LaButti K."/>
            <person name="Lindquist E.A."/>
            <person name="Lipzen A."/>
            <person name="Lundell T."/>
            <person name="Morin E."/>
            <person name="Murat C."/>
            <person name="Sun H."/>
            <person name="Tunlid A."/>
            <person name="Henrissat B."/>
            <person name="Grigoriev I.V."/>
            <person name="Hibbett D.S."/>
            <person name="Martin F."/>
            <person name="Nordberg H.P."/>
            <person name="Cantor M.N."/>
            <person name="Hua S.X."/>
        </authorList>
    </citation>
    <scope>NUCLEOTIDE SEQUENCE [LARGE SCALE GENOMIC DNA]</scope>
    <source>
        <strain evidence="8 9">MUT 4182</strain>
    </source>
</reference>
<dbReference type="OrthoDB" id="62120at2759"/>
<organism evidence="8 9">
    <name type="scientific">Tulasnella calospora MUT 4182</name>
    <dbReference type="NCBI Taxonomy" id="1051891"/>
    <lineage>
        <taxon>Eukaryota</taxon>
        <taxon>Fungi</taxon>
        <taxon>Dikarya</taxon>
        <taxon>Basidiomycota</taxon>
        <taxon>Agaricomycotina</taxon>
        <taxon>Agaricomycetes</taxon>
        <taxon>Cantharellales</taxon>
        <taxon>Tulasnellaceae</taxon>
        <taxon>Tulasnella</taxon>
    </lineage>
</organism>
<dbReference type="InterPro" id="IPR050386">
    <property type="entry name" value="Glycosyl_hydrolase_5"/>
</dbReference>
<proteinExistence type="inferred from homology"/>
<evidence type="ECO:0000256" key="3">
    <source>
        <dbReference type="ARBA" id="ARBA00023180"/>
    </source>
</evidence>
<dbReference type="STRING" id="1051891.A0A0C3L2B5"/>
<evidence type="ECO:0000256" key="6">
    <source>
        <dbReference type="ARBA" id="ARBA00036824"/>
    </source>
</evidence>
<dbReference type="SUPFAM" id="SSF51445">
    <property type="entry name" value="(Trans)glycosidases"/>
    <property type="match status" value="1"/>
</dbReference>
<dbReference type="Gene3D" id="3.20.20.80">
    <property type="entry name" value="Glycosidases"/>
    <property type="match status" value="1"/>
</dbReference>